<evidence type="ECO:0000313" key="3">
    <source>
        <dbReference type="Proteomes" id="UP001258181"/>
    </source>
</evidence>
<comment type="caution">
    <text evidence="2">The sequence shown here is derived from an EMBL/GenBank/DDBJ whole genome shotgun (WGS) entry which is preliminary data.</text>
</comment>
<dbReference type="EMBL" id="JAVDWA010000007">
    <property type="protein sequence ID" value="MDR7074374.1"/>
    <property type="molecule type" value="Genomic_DNA"/>
</dbReference>
<keyword evidence="1" id="KW-1133">Transmembrane helix</keyword>
<organism evidence="2 3">
    <name type="scientific">Fictibacillus barbaricus</name>
    <dbReference type="NCBI Taxonomy" id="182136"/>
    <lineage>
        <taxon>Bacteria</taxon>
        <taxon>Bacillati</taxon>
        <taxon>Bacillota</taxon>
        <taxon>Bacilli</taxon>
        <taxon>Bacillales</taxon>
        <taxon>Fictibacillaceae</taxon>
        <taxon>Fictibacillus</taxon>
    </lineage>
</organism>
<keyword evidence="1" id="KW-0812">Transmembrane</keyword>
<dbReference type="Proteomes" id="UP001258181">
    <property type="component" value="Unassembled WGS sequence"/>
</dbReference>
<evidence type="ECO:0000313" key="2">
    <source>
        <dbReference type="EMBL" id="MDR7074374.1"/>
    </source>
</evidence>
<gene>
    <name evidence="2" type="ORF">J2X07_003370</name>
</gene>
<sequence length="147" mass="17247">MWNKITESILVFKTMAGLFFSAAIIIYVIVGYMMGASDISFEIIVQFLFLSFFITCLNYLFWNEDRKLKMSAVSKVLLQYVLLGAVLFGMSQLFDWFKFGSKMFYQMLILYHIIFAGGIFGFSIYFKVLGMKFNKKMLHYREQNQAE</sequence>
<feature type="transmembrane region" description="Helical" evidence="1">
    <location>
        <begin position="12"/>
        <end position="33"/>
    </location>
</feature>
<dbReference type="RefSeq" id="WP_310261217.1">
    <property type="nucleotide sequence ID" value="NZ_JAVDWA010000007.1"/>
</dbReference>
<feature type="transmembrane region" description="Helical" evidence="1">
    <location>
        <begin position="39"/>
        <end position="60"/>
    </location>
</feature>
<proteinExistence type="predicted"/>
<protein>
    <submittedName>
        <fullName evidence="2">Uncharacterized protein</fullName>
    </submittedName>
</protein>
<feature type="transmembrane region" description="Helical" evidence="1">
    <location>
        <begin position="103"/>
        <end position="126"/>
    </location>
</feature>
<feature type="transmembrane region" description="Helical" evidence="1">
    <location>
        <begin position="72"/>
        <end position="91"/>
    </location>
</feature>
<evidence type="ECO:0000256" key="1">
    <source>
        <dbReference type="SAM" id="Phobius"/>
    </source>
</evidence>
<name>A0ABU1U4G2_9BACL</name>
<accession>A0ABU1U4G2</accession>
<keyword evidence="1" id="KW-0472">Membrane</keyword>
<reference evidence="2 3" key="1">
    <citation type="submission" date="2023-07" db="EMBL/GenBank/DDBJ databases">
        <title>Sorghum-associated microbial communities from plants grown in Nebraska, USA.</title>
        <authorList>
            <person name="Schachtman D."/>
        </authorList>
    </citation>
    <scope>NUCLEOTIDE SEQUENCE [LARGE SCALE GENOMIC DNA]</scope>
    <source>
        <strain evidence="2 3">BE211</strain>
    </source>
</reference>
<keyword evidence="3" id="KW-1185">Reference proteome</keyword>